<keyword evidence="3" id="KW-0547">Nucleotide-binding</keyword>
<dbReference type="GO" id="GO:0140359">
    <property type="term" value="F:ABC-type transporter activity"/>
    <property type="evidence" value="ECO:0007669"/>
    <property type="project" value="InterPro"/>
</dbReference>
<dbReference type="GO" id="GO:0016887">
    <property type="term" value="F:ATP hydrolysis activity"/>
    <property type="evidence" value="ECO:0007669"/>
    <property type="project" value="InterPro"/>
</dbReference>
<evidence type="ECO:0000256" key="3">
    <source>
        <dbReference type="ARBA" id="ARBA00022741"/>
    </source>
</evidence>
<keyword evidence="2" id="KW-0813">Transport</keyword>
<reference evidence="6 7" key="1">
    <citation type="submission" date="2014-08" db="EMBL/GenBank/DDBJ databases">
        <authorList>
            <person name="Moulin Lionel"/>
        </authorList>
    </citation>
    <scope>NUCLEOTIDE SEQUENCE [LARGE SCALE GENOMIC DNA]</scope>
</reference>
<dbReference type="PANTHER" id="PTHR46743:SF2">
    <property type="entry name" value="TEICHOIC ACIDS EXPORT ATP-BINDING PROTEIN TAGH"/>
    <property type="match status" value="1"/>
</dbReference>
<comment type="similarity">
    <text evidence="1">Belongs to the ABC transporter superfamily.</text>
</comment>
<feature type="domain" description="ABC transporter" evidence="5">
    <location>
        <begin position="12"/>
        <end position="261"/>
    </location>
</feature>
<dbReference type="SUPFAM" id="SSF52540">
    <property type="entry name" value="P-loop containing nucleoside triphosphate hydrolases"/>
    <property type="match status" value="1"/>
</dbReference>
<evidence type="ECO:0000313" key="6">
    <source>
        <dbReference type="EMBL" id="CDX55641.1"/>
    </source>
</evidence>
<dbReference type="Gene3D" id="3.40.50.300">
    <property type="entry name" value="P-loop containing nucleotide triphosphate hydrolases"/>
    <property type="match status" value="1"/>
</dbReference>
<dbReference type="CDD" id="cd10147">
    <property type="entry name" value="Wzt_C-like"/>
    <property type="match status" value="1"/>
</dbReference>
<dbReference type="Pfam" id="PF14524">
    <property type="entry name" value="Wzt_C"/>
    <property type="match status" value="1"/>
</dbReference>
<dbReference type="InterPro" id="IPR015860">
    <property type="entry name" value="ABC_transpr_TagH-like"/>
</dbReference>
<dbReference type="InterPro" id="IPR050683">
    <property type="entry name" value="Bact_Polysacc_Export_ATP-bd"/>
</dbReference>
<dbReference type="CDD" id="cd03220">
    <property type="entry name" value="ABC_KpsT_Wzt"/>
    <property type="match status" value="1"/>
</dbReference>
<keyword evidence="4" id="KW-0067">ATP-binding</keyword>
<evidence type="ECO:0000256" key="1">
    <source>
        <dbReference type="ARBA" id="ARBA00005417"/>
    </source>
</evidence>
<dbReference type="GO" id="GO:0016020">
    <property type="term" value="C:membrane"/>
    <property type="evidence" value="ECO:0007669"/>
    <property type="project" value="InterPro"/>
</dbReference>
<organism evidence="6 7">
    <name type="scientific">Mesorhizobium plurifarium</name>
    <dbReference type="NCBI Taxonomy" id="69974"/>
    <lineage>
        <taxon>Bacteria</taxon>
        <taxon>Pseudomonadati</taxon>
        <taxon>Pseudomonadota</taxon>
        <taxon>Alphaproteobacteria</taxon>
        <taxon>Hyphomicrobiales</taxon>
        <taxon>Phyllobacteriaceae</taxon>
        <taxon>Mesorhizobium</taxon>
    </lineage>
</organism>
<evidence type="ECO:0000259" key="5">
    <source>
        <dbReference type="PROSITE" id="PS50893"/>
    </source>
</evidence>
<dbReference type="Proteomes" id="UP000046122">
    <property type="component" value="Unassembled WGS sequence"/>
</dbReference>
<dbReference type="Gene3D" id="2.70.50.60">
    <property type="entry name" value="abc- transporter (atp binding component) like domain"/>
    <property type="match status" value="1"/>
</dbReference>
<proteinExistence type="inferred from homology"/>
<dbReference type="SMART" id="SM00382">
    <property type="entry name" value="AAA"/>
    <property type="match status" value="1"/>
</dbReference>
<dbReference type="InterPro" id="IPR027417">
    <property type="entry name" value="P-loop_NTPase"/>
</dbReference>
<name>A0A090G362_MESPL</name>
<dbReference type="GO" id="GO:0005524">
    <property type="term" value="F:ATP binding"/>
    <property type="evidence" value="ECO:0007669"/>
    <property type="project" value="UniProtKB-KW"/>
</dbReference>
<dbReference type="InterPro" id="IPR029439">
    <property type="entry name" value="Wzt_C"/>
</dbReference>
<dbReference type="PROSITE" id="PS50893">
    <property type="entry name" value="ABC_TRANSPORTER_2"/>
    <property type="match status" value="1"/>
</dbReference>
<sequence>MSFERDSRPFAIRVRNVTKRYTMFERPEDRFKQMVVPRLERLVGRQPRRYYKDFAALNDISFELGRGQVIGIIGRNGSGKSTLLQVICGTLPPTSGTVEVNGRIAALLELGAGFNREFTGRENVHLNASILGVPREEMAWRFEQIEKFAEIGDFIDQPVKTYSSGMYMRLAFATAINVDPDILVVDESLGVGDEAFQRKCMTRIEQIKEAGATILFTSHGAQTIIQLCTSAILIDSGEKILEGSPKRVASQYQRLVNLRGEEARLVREEIKALASLGDSDDPLASNTPAAKLATPTSRQSEILDDGFLDPSLISQTITPYEETGGRISDVRIVNTHGAVVNVLTQGCVYAVQYTFTATTDVDDLAFGTLFKSPYGVELCGGNTDRIPSLRLKSLRAGESVQVNFEFKCLLRAGVYFINVGAMGNANFERQYLHRILDAMIFKVMPAPDEVDYGFFSLGMTFRLNPADSASDTLKIAAA</sequence>
<dbReference type="InterPro" id="IPR003593">
    <property type="entry name" value="AAA+_ATPase"/>
</dbReference>
<dbReference type="EMBL" id="CCNE01000013">
    <property type="protein sequence ID" value="CDX55641.1"/>
    <property type="molecule type" value="Genomic_DNA"/>
</dbReference>
<dbReference type="AlphaFoldDB" id="A0A090G362"/>
<protein>
    <submittedName>
        <fullName evidence="6">ABC transporter related protein</fullName>
    </submittedName>
</protein>
<gene>
    <name evidence="6" type="ORF">MPL3365_200189</name>
</gene>
<evidence type="ECO:0000256" key="4">
    <source>
        <dbReference type="ARBA" id="ARBA00022840"/>
    </source>
</evidence>
<accession>A0A090G362</accession>
<dbReference type="PANTHER" id="PTHR46743">
    <property type="entry name" value="TEICHOIC ACIDS EXPORT ATP-BINDING PROTEIN TAGH"/>
    <property type="match status" value="1"/>
</dbReference>
<evidence type="ECO:0000313" key="7">
    <source>
        <dbReference type="Proteomes" id="UP000046122"/>
    </source>
</evidence>
<evidence type="ECO:0000256" key="2">
    <source>
        <dbReference type="ARBA" id="ARBA00022448"/>
    </source>
</evidence>
<dbReference type="Pfam" id="PF00005">
    <property type="entry name" value="ABC_tran"/>
    <property type="match status" value="1"/>
</dbReference>
<dbReference type="InterPro" id="IPR003439">
    <property type="entry name" value="ABC_transporter-like_ATP-bd"/>
</dbReference>